<dbReference type="PANTHER" id="PTHR14304:SF11">
    <property type="entry name" value="SAP DOMAIN-CONTAINING PROTEIN"/>
    <property type="match status" value="1"/>
</dbReference>
<evidence type="ECO:0000256" key="3">
    <source>
        <dbReference type="ARBA" id="ARBA00022553"/>
    </source>
</evidence>
<feature type="compositionally biased region" description="Basic and acidic residues" evidence="5">
    <location>
        <begin position="1088"/>
        <end position="1104"/>
    </location>
</feature>
<dbReference type="AlphaFoldDB" id="A0A2H1V672"/>
<dbReference type="Pfam" id="PF02037">
    <property type="entry name" value="SAP"/>
    <property type="match status" value="1"/>
</dbReference>
<evidence type="ECO:0000256" key="2">
    <source>
        <dbReference type="ARBA" id="ARBA00022490"/>
    </source>
</evidence>
<feature type="region of interest" description="Disordered" evidence="5">
    <location>
        <begin position="764"/>
        <end position="837"/>
    </location>
</feature>
<sequence>MQSGSGPKNPPWARSNVNTNMTGMNPQIMDPNAMMTQQGMMQFQQTQAVFNPSMMQAQSGMAMPMAGQMPMNQMAQGQMYPGNVVAYPTPRAMNPGMYQNSQSNQSSSNTEQRVFTGTVTKTHNDFGFVDHDVFYQTSICAKGIIPKVNDRVLVEATFNPNMPFKWNATRVQVLPKTGPNQKSNPPKNNNYNAVPPPANKKSMPSRRDDRPPRRDDRFTQKRSRSRSRSRSRDRRDSRSRRDSPPRKRPVVHQPSPIKYVVRVPRIPLDIQKMDVPALSQRYTNLYVPSDFFNAQVKWGETFPPQTPFSINNPCAYHIMNKEIDNPVDNDAILEPPDADYRFSAKVMLISMPTLEALYQKCGLTKVDEKDKRSSSNKNPLHPTRLIKFLVGQKGKGGENFAIGGPWSPSLDGENPQSDPKVLVKTAIRTCKALTGIDLSSCTQWYRMVEFYYWREGSGGKSRLECVVLFLPDVWSAQPSRIDWTNVQELYKAACEASIRKLDGEEPESSKPEQQVTATADTSAADKSQIDKDLDSSTITIDENDDDEEKPEPTHYSKLDLRTIKVDQLRQELRARNVSCKGLRAQLVSRLSKLLKTEESEDKKEGEDVMELEDDEQDSEKKAEVTEKENVEAKEEKEEEKKHEIKVDKKEEEKKEEKVEKEEKKLTEKEIEEEKRKLEKEKLLRKARYEIPPTPHILVHPSNSAKGGKFNCSVATLSLLLDYRITDNKEHSFELFVFAELFNEMLMRDFGFYIYKTLYTLPEKAEEVKEKKEEEKVEKKVEEKKEDKKEEKRDEKKEEKKDDRRDDKRDSRRRDRKESPSDDERSGSPKRRSRGVELPPDPYLLLSLVYFDTSRGGSMTKKDLQNLFMSLGLQLSRSQIRSVLEKVCVKEMFTYKTLIQTIRDVSSGSTDVMQDMPLDTTISNNDVPTHIAELEETIAAGNRNLLPIFNATSEDGDKSSETKDVSESGMVMYKSRLVDVGALVKAEARSAASRARLEGALESTRAALRAARAAAASTQQAERGAQTQVSDLSASLTAARARIASLTASSKIFHSALKSIQTKVEAVVNIKYEDDDVVEIVNGPSQNSKDSKKETVSEKQEKKETTSTSNEPAPKTEEKTEEVKKPAPSTKTQDSENSTAENMELDDKE</sequence>
<feature type="compositionally biased region" description="Basic residues" evidence="5">
    <location>
        <begin position="220"/>
        <end position="232"/>
    </location>
</feature>
<dbReference type="SMART" id="SM01122">
    <property type="entry name" value="DBC1"/>
    <property type="match status" value="1"/>
</dbReference>
<dbReference type="InterPro" id="IPR025954">
    <property type="entry name" value="DBC1/CARP1_inactive_NUDIX"/>
</dbReference>
<dbReference type="InterPro" id="IPR025223">
    <property type="entry name" value="S1-like_RNA-bd_dom"/>
</dbReference>
<organism evidence="7">
    <name type="scientific">Spodoptera frugiperda</name>
    <name type="common">Fall armyworm</name>
    <dbReference type="NCBI Taxonomy" id="7108"/>
    <lineage>
        <taxon>Eukaryota</taxon>
        <taxon>Metazoa</taxon>
        <taxon>Ecdysozoa</taxon>
        <taxon>Arthropoda</taxon>
        <taxon>Hexapoda</taxon>
        <taxon>Insecta</taxon>
        <taxon>Pterygota</taxon>
        <taxon>Neoptera</taxon>
        <taxon>Endopterygota</taxon>
        <taxon>Lepidoptera</taxon>
        <taxon>Glossata</taxon>
        <taxon>Ditrysia</taxon>
        <taxon>Noctuoidea</taxon>
        <taxon>Noctuidae</taxon>
        <taxon>Amphipyrinae</taxon>
        <taxon>Spodoptera</taxon>
    </lineage>
</organism>
<keyword evidence="2" id="KW-0963">Cytoplasm</keyword>
<feature type="compositionally biased region" description="Low complexity" evidence="5">
    <location>
        <begin position="516"/>
        <end position="525"/>
    </location>
</feature>
<dbReference type="EMBL" id="ODYU01000891">
    <property type="protein sequence ID" value="SOQ36333.1"/>
    <property type="molecule type" value="Genomic_DNA"/>
</dbReference>
<protein>
    <submittedName>
        <fullName evidence="7">SFRICE_001859</fullName>
    </submittedName>
</protein>
<feature type="region of interest" description="Disordered" evidence="5">
    <location>
        <begin position="596"/>
        <end position="664"/>
    </location>
</feature>
<keyword evidence="4" id="KW-0175">Coiled coil</keyword>
<dbReference type="Pfam" id="PF14443">
    <property type="entry name" value="DBC1"/>
    <property type="match status" value="1"/>
</dbReference>
<evidence type="ECO:0000259" key="6">
    <source>
        <dbReference type="PROSITE" id="PS50800"/>
    </source>
</evidence>
<dbReference type="Pfam" id="PF19256">
    <property type="entry name" value="LAIKA"/>
    <property type="match status" value="1"/>
</dbReference>
<comment type="subcellular location">
    <subcellularLocation>
        <location evidence="1">Cytoplasm</location>
    </subcellularLocation>
</comment>
<feature type="compositionally biased region" description="Acidic residues" evidence="5">
    <location>
        <begin position="607"/>
        <end position="617"/>
    </location>
</feature>
<dbReference type="Pfam" id="PF14444">
    <property type="entry name" value="S1-like"/>
    <property type="match status" value="1"/>
</dbReference>
<feature type="region of interest" description="Disordered" evidence="5">
    <location>
        <begin position="1080"/>
        <end position="1148"/>
    </location>
</feature>
<dbReference type="InterPro" id="IPR036361">
    <property type="entry name" value="SAP_dom_sf"/>
</dbReference>
<dbReference type="PROSITE" id="PS50800">
    <property type="entry name" value="SAP"/>
    <property type="match status" value="1"/>
</dbReference>
<feature type="domain" description="SAP" evidence="6">
    <location>
        <begin position="560"/>
        <end position="594"/>
    </location>
</feature>
<keyword evidence="3" id="KW-0597">Phosphoprotein</keyword>
<evidence type="ECO:0000256" key="5">
    <source>
        <dbReference type="SAM" id="MobiDB-lite"/>
    </source>
</evidence>
<evidence type="ECO:0000256" key="1">
    <source>
        <dbReference type="ARBA" id="ARBA00004496"/>
    </source>
</evidence>
<dbReference type="GO" id="GO:0005634">
    <property type="term" value="C:nucleus"/>
    <property type="evidence" value="ECO:0007669"/>
    <property type="project" value="TreeGrafter"/>
</dbReference>
<evidence type="ECO:0000256" key="4">
    <source>
        <dbReference type="ARBA" id="ARBA00023054"/>
    </source>
</evidence>
<reference evidence="7" key="1">
    <citation type="submission" date="2016-07" db="EMBL/GenBank/DDBJ databases">
        <authorList>
            <person name="Bretaudeau A."/>
        </authorList>
    </citation>
    <scope>NUCLEOTIDE SEQUENCE</scope>
    <source>
        <strain evidence="7">Rice</strain>
        <tissue evidence="7">Whole body</tissue>
    </source>
</reference>
<feature type="compositionally biased region" description="Basic and acidic residues" evidence="5">
    <location>
        <begin position="596"/>
        <end position="606"/>
    </location>
</feature>
<accession>A0A2H1V672</accession>
<feature type="compositionally biased region" description="Basic and acidic residues" evidence="5">
    <location>
        <begin position="618"/>
        <end position="664"/>
    </location>
</feature>
<feature type="region of interest" description="Disordered" evidence="5">
    <location>
        <begin position="175"/>
        <end position="255"/>
    </location>
</feature>
<feature type="compositionally biased region" description="Low complexity" evidence="5">
    <location>
        <begin position="179"/>
        <end position="193"/>
    </location>
</feature>
<dbReference type="PROSITE" id="PS00018">
    <property type="entry name" value="EF_HAND_1"/>
    <property type="match status" value="1"/>
</dbReference>
<feature type="region of interest" description="Disordered" evidence="5">
    <location>
        <begin position="502"/>
        <end position="555"/>
    </location>
</feature>
<dbReference type="SUPFAM" id="SSF68906">
    <property type="entry name" value="SAP domain"/>
    <property type="match status" value="1"/>
</dbReference>
<dbReference type="InterPro" id="IPR018247">
    <property type="entry name" value="EF_Hand_1_Ca_BS"/>
</dbReference>
<evidence type="ECO:0000313" key="7">
    <source>
        <dbReference type="EMBL" id="SOQ36333.1"/>
    </source>
</evidence>
<name>A0A2H1V672_SPOFR</name>
<feature type="compositionally biased region" description="Basic and acidic residues" evidence="5">
    <location>
        <begin position="233"/>
        <end position="245"/>
    </location>
</feature>
<feature type="compositionally biased region" description="Basic and acidic residues" evidence="5">
    <location>
        <begin position="205"/>
        <end position="219"/>
    </location>
</feature>
<proteinExistence type="predicted"/>
<feature type="compositionally biased region" description="Polar residues" evidence="5">
    <location>
        <begin position="1128"/>
        <end position="1140"/>
    </location>
</feature>
<dbReference type="InterPro" id="IPR025224">
    <property type="entry name" value="CCAR1/CCAR2"/>
</dbReference>
<feature type="compositionally biased region" description="Basic and acidic residues" evidence="5">
    <location>
        <begin position="1113"/>
        <end position="1124"/>
    </location>
</feature>
<dbReference type="SMART" id="SM00513">
    <property type="entry name" value="SAP"/>
    <property type="match status" value="1"/>
</dbReference>
<gene>
    <name evidence="7" type="ORF">SFRICE_001859</name>
</gene>
<dbReference type="InterPro" id="IPR045353">
    <property type="entry name" value="LAIKA"/>
</dbReference>
<dbReference type="GO" id="GO:0006355">
    <property type="term" value="P:regulation of DNA-templated transcription"/>
    <property type="evidence" value="ECO:0007669"/>
    <property type="project" value="InterPro"/>
</dbReference>
<feature type="compositionally biased region" description="Basic and acidic residues" evidence="5">
    <location>
        <begin position="764"/>
        <end position="826"/>
    </location>
</feature>
<dbReference type="GO" id="GO:0005737">
    <property type="term" value="C:cytoplasm"/>
    <property type="evidence" value="ECO:0007669"/>
    <property type="project" value="UniProtKB-SubCell"/>
</dbReference>
<dbReference type="InterPro" id="IPR003034">
    <property type="entry name" value="SAP_dom"/>
</dbReference>
<dbReference type="PANTHER" id="PTHR14304">
    <property type="entry name" value="CELL DIVISION CYCLE AND APOPTOSIS REGULATOR PROTEIN"/>
    <property type="match status" value="1"/>
</dbReference>